<dbReference type="RefSeq" id="WP_073100961.1">
    <property type="nucleotide sequence ID" value="NZ_FQXE01000001.1"/>
</dbReference>
<feature type="domain" description="ABC transporter" evidence="6">
    <location>
        <begin position="6"/>
        <end position="234"/>
    </location>
</feature>
<evidence type="ECO:0000259" key="6">
    <source>
        <dbReference type="PROSITE" id="PS50893"/>
    </source>
</evidence>
<sequence>MDDVFLSMRQVNYRYPGAAVGVDEVDWSMPAGAFHCLLGRSGCGKSTLLKLAAGLLLPESGAIMIEGQPVRGPGLATGFVFQTPTLLEWLSVIDNVLLPVSLQRRPGTADTARARVLLEQLGLHALHGRYPRQLSGGQQSRVAIARALLTQPRLLLMDEPFAALDALTREELQDTLLAACRLRGTSVLFVTHDITEAVYLGDRVAVMDHGRIRCDEPVELACPRSPGLRHSPQFNAVCAKLRRAMETVQ</sequence>
<dbReference type="InterPro" id="IPR027417">
    <property type="entry name" value="P-loop_NTPase"/>
</dbReference>
<reference evidence="7 8" key="1">
    <citation type="submission" date="2016-11" db="EMBL/GenBank/DDBJ databases">
        <authorList>
            <person name="Jaros S."/>
            <person name="Januszkiewicz K."/>
            <person name="Wedrychowicz H."/>
        </authorList>
    </citation>
    <scope>NUCLEOTIDE SEQUENCE [LARGE SCALE GENOMIC DNA]</scope>
    <source>
        <strain evidence="7 8">CGMCC 1.10190</strain>
    </source>
</reference>
<dbReference type="STRING" id="658167.SAMN04488135_101104"/>
<dbReference type="PROSITE" id="PS00211">
    <property type="entry name" value="ABC_TRANSPORTER_1"/>
    <property type="match status" value="1"/>
</dbReference>
<protein>
    <submittedName>
        <fullName evidence="7">NitT/TauT family transport system ATP-binding protein</fullName>
    </submittedName>
</protein>
<dbReference type="Gene3D" id="3.40.50.300">
    <property type="entry name" value="P-loop containing nucleotide triphosphate hydrolases"/>
    <property type="match status" value="1"/>
</dbReference>
<evidence type="ECO:0000313" key="8">
    <source>
        <dbReference type="Proteomes" id="UP000184226"/>
    </source>
</evidence>
<dbReference type="PROSITE" id="PS50893">
    <property type="entry name" value="ABC_TRANSPORTER_2"/>
    <property type="match status" value="1"/>
</dbReference>
<keyword evidence="8" id="KW-1185">Reference proteome</keyword>
<name>A0A1M5M145_9BURK</name>
<dbReference type="SMART" id="SM00382">
    <property type="entry name" value="AAA"/>
    <property type="match status" value="1"/>
</dbReference>
<keyword evidence="4" id="KW-0547">Nucleotide-binding</keyword>
<evidence type="ECO:0000256" key="2">
    <source>
        <dbReference type="ARBA" id="ARBA00022448"/>
    </source>
</evidence>
<keyword evidence="2" id="KW-0813">Transport</keyword>
<dbReference type="InterPro" id="IPR003593">
    <property type="entry name" value="AAA+_ATPase"/>
</dbReference>
<comment type="similarity">
    <text evidence="1">Belongs to the ABC transporter superfamily.</text>
</comment>
<dbReference type="Pfam" id="PF00005">
    <property type="entry name" value="ABC_tran"/>
    <property type="match status" value="1"/>
</dbReference>
<evidence type="ECO:0000313" key="7">
    <source>
        <dbReference type="EMBL" id="SHG71062.1"/>
    </source>
</evidence>
<accession>A0A1M5M145</accession>
<evidence type="ECO:0000256" key="5">
    <source>
        <dbReference type="ARBA" id="ARBA00022840"/>
    </source>
</evidence>
<keyword evidence="3" id="KW-0472">Membrane</keyword>
<dbReference type="SUPFAM" id="SSF52540">
    <property type="entry name" value="P-loop containing nucleoside triphosphate hydrolases"/>
    <property type="match status" value="1"/>
</dbReference>
<dbReference type="GO" id="GO:0005524">
    <property type="term" value="F:ATP binding"/>
    <property type="evidence" value="ECO:0007669"/>
    <property type="project" value="UniProtKB-KW"/>
</dbReference>
<proteinExistence type="inferred from homology"/>
<dbReference type="InterPro" id="IPR050166">
    <property type="entry name" value="ABC_transporter_ATP-bind"/>
</dbReference>
<dbReference type="AlphaFoldDB" id="A0A1M5M145"/>
<dbReference type="PANTHER" id="PTHR42788:SF19">
    <property type="entry name" value="ALIPHATIC SULFONATES IMPORT ATP-BINDING PROTEIN SSUB 2"/>
    <property type="match status" value="1"/>
</dbReference>
<evidence type="ECO:0000256" key="4">
    <source>
        <dbReference type="ARBA" id="ARBA00022741"/>
    </source>
</evidence>
<dbReference type="InterPro" id="IPR003439">
    <property type="entry name" value="ABC_transporter-like_ATP-bd"/>
</dbReference>
<dbReference type="Proteomes" id="UP000184226">
    <property type="component" value="Unassembled WGS sequence"/>
</dbReference>
<evidence type="ECO:0000256" key="3">
    <source>
        <dbReference type="ARBA" id="ARBA00022475"/>
    </source>
</evidence>
<dbReference type="InterPro" id="IPR017871">
    <property type="entry name" value="ABC_transporter-like_CS"/>
</dbReference>
<dbReference type="OrthoDB" id="8683598at2"/>
<gene>
    <name evidence="7" type="ORF">SAMN04488135_101104</name>
</gene>
<dbReference type="GO" id="GO:0016887">
    <property type="term" value="F:ATP hydrolysis activity"/>
    <property type="evidence" value="ECO:0007669"/>
    <property type="project" value="InterPro"/>
</dbReference>
<evidence type="ECO:0000256" key="1">
    <source>
        <dbReference type="ARBA" id="ARBA00005417"/>
    </source>
</evidence>
<organism evidence="7 8">
    <name type="scientific">Pollutimonas bauzanensis</name>
    <dbReference type="NCBI Taxonomy" id="658167"/>
    <lineage>
        <taxon>Bacteria</taxon>
        <taxon>Pseudomonadati</taxon>
        <taxon>Pseudomonadota</taxon>
        <taxon>Betaproteobacteria</taxon>
        <taxon>Burkholderiales</taxon>
        <taxon>Alcaligenaceae</taxon>
        <taxon>Pollutimonas</taxon>
    </lineage>
</organism>
<dbReference type="PANTHER" id="PTHR42788">
    <property type="entry name" value="TAURINE IMPORT ATP-BINDING PROTEIN-RELATED"/>
    <property type="match status" value="1"/>
</dbReference>
<keyword evidence="5 7" id="KW-0067">ATP-binding</keyword>
<dbReference type="EMBL" id="FQXE01000001">
    <property type="protein sequence ID" value="SHG71062.1"/>
    <property type="molecule type" value="Genomic_DNA"/>
</dbReference>
<keyword evidence="3" id="KW-1003">Cell membrane</keyword>